<organism evidence="2 3">
    <name type="scientific">Biomphalaria pfeifferi</name>
    <name type="common">Bloodfluke planorb</name>
    <name type="synonym">Freshwater snail</name>
    <dbReference type="NCBI Taxonomy" id="112525"/>
    <lineage>
        <taxon>Eukaryota</taxon>
        <taxon>Metazoa</taxon>
        <taxon>Spiralia</taxon>
        <taxon>Lophotrochozoa</taxon>
        <taxon>Mollusca</taxon>
        <taxon>Gastropoda</taxon>
        <taxon>Heterobranchia</taxon>
        <taxon>Euthyneura</taxon>
        <taxon>Panpulmonata</taxon>
        <taxon>Hygrophila</taxon>
        <taxon>Lymnaeoidea</taxon>
        <taxon>Planorbidae</taxon>
        <taxon>Biomphalaria</taxon>
    </lineage>
</organism>
<keyword evidence="1" id="KW-0812">Transmembrane</keyword>
<reference evidence="2" key="2">
    <citation type="submission" date="2023-04" db="EMBL/GenBank/DDBJ databases">
        <authorList>
            <person name="Bu L."/>
            <person name="Lu L."/>
            <person name="Laidemitt M.R."/>
            <person name="Zhang S.M."/>
            <person name="Mutuku M."/>
            <person name="Mkoji G."/>
            <person name="Steinauer M."/>
            <person name="Loker E.S."/>
        </authorList>
    </citation>
    <scope>NUCLEOTIDE SEQUENCE</scope>
    <source>
        <strain evidence="2">KasaAsao</strain>
        <tissue evidence="2">Whole Snail</tissue>
    </source>
</reference>
<comment type="caution">
    <text evidence="2">The sequence shown here is derived from an EMBL/GenBank/DDBJ whole genome shotgun (WGS) entry which is preliminary data.</text>
</comment>
<dbReference type="EMBL" id="JASAOG010000049">
    <property type="protein sequence ID" value="KAK0058332.1"/>
    <property type="molecule type" value="Genomic_DNA"/>
</dbReference>
<proteinExistence type="predicted"/>
<keyword evidence="3" id="KW-1185">Reference proteome</keyword>
<dbReference type="Proteomes" id="UP001233172">
    <property type="component" value="Unassembled WGS sequence"/>
</dbReference>
<protein>
    <submittedName>
        <fullName evidence="2">Zinc finger protein 532-like X2</fullName>
    </submittedName>
</protein>
<sequence>MLHHLLVVSTRFLTLTSNLIHSVEMLTLVHMIKHNLSFTFKAATFLKIKIGFSTFRAGIVGRLNFVEPAVSFKSSSAMQKHIAMKAFFCVLFITNFFFILI</sequence>
<feature type="transmembrane region" description="Helical" evidence="1">
    <location>
        <begin position="82"/>
        <end position="100"/>
    </location>
</feature>
<reference evidence="2" key="1">
    <citation type="journal article" date="2023" name="PLoS Negl. Trop. Dis.">
        <title>A genome sequence for Biomphalaria pfeifferi, the major vector snail for the human-infecting parasite Schistosoma mansoni.</title>
        <authorList>
            <person name="Bu L."/>
            <person name="Lu L."/>
            <person name="Laidemitt M.R."/>
            <person name="Zhang S.M."/>
            <person name="Mutuku M."/>
            <person name="Mkoji G."/>
            <person name="Steinauer M."/>
            <person name="Loker E.S."/>
        </authorList>
    </citation>
    <scope>NUCLEOTIDE SEQUENCE</scope>
    <source>
        <strain evidence="2">KasaAsao</strain>
    </source>
</reference>
<gene>
    <name evidence="2" type="ORF">Bpfe_012333</name>
</gene>
<keyword evidence="1" id="KW-0472">Membrane</keyword>
<evidence type="ECO:0000313" key="3">
    <source>
        <dbReference type="Proteomes" id="UP001233172"/>
    </source>
</evidence>
<name>A0AAD8BP85_BIOPF</name>
<keyword evidence="1" id="KW-1133">Transmembrane helix</keyword>
<dbReference type="AlphaFoldDB" id="A0AAD8BP85"/>
<accession>A0AAD8BP85</accession>
<evidence type="ECO:0000256" key="1">
    <source>
        <dbReference type="SAM" id="Phobius"/>
    </source>
</evidence>
<evidence type="ECO:0000313" key="2">
    <source>
        <dbReference type="EMBL" id="KAK0058332.1"/>
    </source>
</evidence>